<feature type="compositionally biased region" description="Polar residues" evidence="1">
    <location>
        <begin position="265"/>
        <end position="285"/>
    </location>
</feature>
<protein>
    <submittedName>
        <fullName evidence="2">Uncharacterized protein</fullName>
    </submittedName>
</protein>
<evidence type="ECO:0000313" key="2">
    <source>
        <dbReference type="EMBL" id="PYI21092.1"/>
    </source>
</evidence>
<feature type="compositionally biased region" description="Low complexity" evidence="1">
    <location>
        <begin position="573"/>
        <end position="585"/>
    </location>
</feature>
<proteinExistence type="predicted"/>
<accession>A0A2V5HF73</accession>
<feature type="compositionally biased region" description="Low complexity" evidence="1">
    <location>
        <begin position="495"/>
        <end position="504"/>
    </location>
</feature>
<feature type="region of interest" description="Disordered" evidence="1">
    <location>
        <begin position="573"/>
        <end position="625"/>
    </location>
</feature>
<feature type="compositionally biased region" description="Low complexity" evidence="1">
    <location>
        <begin position="55"/>
        <end position="69"/>
    </location>
</feature>
<feature type="region of interest" description="Disordered" evidence="1">
    <location>
        <begin position="140"/>
        <end position="355"/>
    </location>
</feature>
<gene>
    <name evidence="2" type="ORF">BO99DRAFT_97778</name>
</gene>
<feature type="compositionally biased region" description="Low complexity" evidence="1">
    <location>
        <begin position="146"/>
        <end position="159"/>
    </location>
</feature>
<feature type="compositionally biased region" description="Polar residues" evidence="1">
    <location>
        <begin position="13"/>
        <end position="49"/>
    </location>
</feature>
<sequence>MASLKRFFHTEKSSGTPQNGRDNRTRSLGSDTRITSQPSGSQTRPSEPTHNMRARPTTSYSQPPSSLPSSPRPDKIPRHVDLLDALFTSHRYHIQCPTSLSPITPYNEDIAERNMAFFLKGTFLPKVVYPRPTSLQGDVARNVFGRNSRSLPRSTSTRPKSAQGLPLRPSHPSGETSTKERPRLRAREGRVAASSTYKSCARPVPCARDGDPESSMEMSSQRSSLRSQRSAPNLVAERPTTSDTEPPTPSNGYLGVPPAYKQGRRWSTTPLPDSPTIPLSISHDQSVSEDESTNDTTGVSQTPKDHSQAASSRSSSKKNVRDLSINTELAARRNPTSSATHRAIQPPTPNTTESAQHLSIAEVMNSPLPVVSPTAVSPLPPAAEKVAEIMDMFRRAYTSSPVMTPHPTFETLQDAIIREINSHDAFKRLTFPEPEGSLTPSPSQESFDKGLSVPLYPNTGSERGLNAKEGQLLMLIRKSSFRKHKRNSEQRRSISTSVPTTVTPQAPEGAIRRRHTDAPLPSDRVLGTVAAVAASEQTLEESEMMPMTYMDLLLRSEEAAADIATKRACRLSGNTTQSTSTSTHSLPCEKADRTRPSPSVLCMRAHGSDSIQGSRSSFSDDESDEEIIELPSLEPPEVMIHGVDYEHAAAVPAAQTTAIKSPYRIMSWPRKPTNSIVNVN</sequence>
<dbReference type="Proteomes" id="UP000249829">
    <property type="component" value="Unassembled WGS sequence"/>
</dbReference>
<organism evidence="2 3">
    <name type="scientific">Aspergillus violaceofuscus (strain CBS 115571)</name>
    <dbReference type="NCBI Taxonomy" id="1450538"/>
    <lineage>
        <taxon>Eukaryota</taxon>
        <taxon>Fungi</taxon>
        <taxon>Dikarya</taxon>
        <taxon>Ascomycota</taxon>
        <taxon>Pezizomycotina</taxon>
        <taxon>Eurotiomycetes</taxon>
        <taxon>Eurotiomycetidae</taxon>
        <taxon>Eurotiales</taxon>
        <taxon>Aspergillaceae</taxon>
        <taxon>Aspergillus</taxon>
    </lineage>
</organism>
<feature type="compositionally biased region" description="Basic and acidic residues" evidence="1">
    <location>
        <begin position="177"/>
        <end position="190"/>
    </location>
</feature>
<evidence type="ECO:0000313" key="3">
    <source>
        <dbReference type="Proteomes" id="UP000249829"/>
    </source>
</evidence>
<feature type="compositionally biased region" description="Low complexity" evidence="1">
    <location>
        <begin position="213"/>
        <end position="230"/>
    </location>
</feature>
<keyword evidence="3" id="KW-1185">Reference proteome</keyword>
<name>A0A2V5HF73_ASPV1</name>
<dbReference type="OMA" id="SHRYHIQ"/>
<dbReference type="AlphaFoldDB" id="A0A2V5HF73"/>
<feature type="region of interest" description="Disordered" evidence="1">
    <location>
        <begin position="481"/>
        <end position="521"/>
    </location>
</feature>
<feature type="region of interest" description="Disordered" evidence="1">
    <location>
        <begin position="1"/>
        <end position="77"/>
    </location>
</feature>
<evidence type="ECO:0000256" key="1">
    <source>
        <dbReference type="SAM" id="MobiDB-lite"/>
    </source>
</evidence>
<dbReference type="EMBL" id="KZ825120">
    <property type="protein sequence ID" value="PYI21092.1"/>
    <property type="molecule type" value="Genomic_DNA"/>
</dbReference>
<reference evidence="2 3" key="1">
    <citation type="submission" date="2018-02" db="EMBL/GenBank/DDBJ databases">
        <title>The genomes of Aspergillus section Nigri reveals drivers in fungal speciation.</title>
        <authorList>
            <consortium name="DOE Joint Genome Institute"/>
            <person name="Vesth T.C."/>
            <person name="Nybo J."/>
            <person name="Theobald S."/>
            <person name="Brandl J."/>
            <person name="Frisvad J.C."/>
            <person name="Nielsen K.F."/>
            <person name="Lyhne E.K."/>
            <person name="Kogle M.E."/>
            <person name="Kuo A."/>
            <person name="Riley R."/>
            <person name="Clum A."/>
            <person name="Nolan M."/>
            <person name="Lipzen A."/>
            <person name="Salamov A."/>
            <person name="Henrissat B."/>
            <person name="Wiebenga A."/>
            <person name="De vries R.P."/>
            <person name="Grigoriev I.V."/>
            <person name="Mortensen U.H."/>
            <person name="Andersen M.R."/>
            <person name="Baker S.E."/>
        </authorList>
    </citation>
    <scope>NUCLEOTIDE SEQUENCE [LARGE SCALE GENOMIC DNA]</scope>
    <source>
        <strain evidence="2 3">CBS 115571</strain>
    </source>
</reference>